<dbReference type="EMBL" id="CP146072">
    <property type="protein sequence ID" value="WWR36059.1"/>
    <property type="molecule type" value="Genomic_DNA"/>
</dbReference>
<protein>
    <submittedName>
        <fullName evidence="1">Polysialyltransferase family glycosyltransferase</fullName>
    </submittedName>
</protein>
<accession>A0ABZ2GZI1</accession>
<proteinExistence type="predicted"/>
<sequence length="359" mass="41039">MKPKIKIIISSSTDEDVLEMLDISLSNGIAQESILVITHSGQEKLKTPDKVRRVMEPRFTKNKYLIKTYRLFLFGYLLLTTKPQCIFTNSSLTYKAWQKIFNFKHITYHRALLLDPNHKFGFSEKLCALLKLKNNDFLNPYHSDTVVTIGDCNKKYMIAKGTPEKNIILVGPTWLEKPISSPETANNITPSMETRRVIFITQAFEHHGYIDQHNSQLSFLKDLQLKLSANDNISLFVKKHPRDTTDYLDLASDKIKIIDTPAAIFLSTILETDIIVTPFSTMSLELAFRNAKIIFYSTDSLDKVYSASYDKYNIQTIKDLDTLISTIEGKKTLTEISLSSFFSQIDKTIPLLKNLSKSD</sequence>
<evidence type="ECO:0000313" key="2">
    <source>
        <dbReference type="Proteomes" id="UP001369248"/>
    </source>
</evidence>
<evidence type="ECO:0000313" key="1">
    <source>
        <dbReference type="EMBL" id="WWR36059.1"/>
    </source>
</evidence>
<organism evidence="1 2">
    <name type="scientific">Pseudomonas bubulae</name>
    <dbReference type="NCBI Taxonomy" id="2316085"/>
    <lineage>
        <taxon>Bacteria</taxon>
        <taxon>Pseudomonadati</taxon>
        <taxon>Pseudomonadota</taxon>
        <taxon>Gammaproteobacteria</taxon>
        <taxon>Pseudomonadales</taxon>
        <taxon>Pseudomonadaceae</taxon>
        <taxon>Pseudomonas</taxon>
    </lineage>
</organism>
<dbReference type="InterPro" id="IPR010866">
    <property type="entry name" value="A-2_8-polyST"/>
</dbReference>
<dbReference type="GeneID" id="89544326"/>
<keyword evidence="2" id="KW-1185">Reference proteome</keyword>
<name>A0ABZ2GZI1_9PSED</name>
<dbReference type="Proteomes" id="UP001369248">
    <property type="component" value="Chromosome"/>
</dbReference>
<dbReference type="Gene3D" id="3.40.50.12580">
    <property type="match status" value="1"/>
</dbReference>
<dbReference type="Pfam" id="PF07388">
    <property type="entry name" value="A-2_8-polyST"/>
    <property type="match status" value="1"/>
</dbReference>
<dbReference type="RefSeq" id="WP_338660009.1">
    <property type="nucleotide sequence ID" value="NZ_CP146072.1"/>
</dbReference>
<gene>
    <name evidence="1" type="ORF">V6B39_13745</name>
</gene>
<reference evidence="2" key="1">
    <citation type="submission" date="2024-02" db="EMBL/GenBank/DDBJ databases">
        <title>Exploring bacterial hosts of class 1 integrons in salad vegetable microbiomes with epicPCR.</title>
        <authorList>
            <person name="Qi Q."/>
            <person name="Ghaly T.M."/>
            <person name="Gillings M.R."/>
            <person name="Tetu S.G."/>
        </authorList>
    </citation>
    <scope>NUCLEOTIDE SEQUENCE [LARGE SCALE GENOMIC DNA]</scope>
    <source>
        <strain evidence="2">S2-2023-2</strain>
    </source>
</reference>
<dbReference type="InterPro" id="IPR043148">
    <property type="entry name" value="TagF_C"/>
</dbReference>